<keyword evidence="1" id="KW-0472">Membrane</keyword>
<dbReference type="AlphaFoldDB" id="A0A1F5RHZ9"/>
<reference evidence="2 3" key="1">
    <citation type="journal article" date="2016" name="Nat. Commun.">
        <title>Thousands of microbial genomes shed light on interconnected biogeochemical processes in an aquifer system.</title>
        <authorList>
            <person name="Anantharaman K."/>
            <person name="Brown C.T."/>
            <person name="Hug L.A."/>
            <person name="Sharon I."/>
            <person name="Castelle C.J."/>
            <person name="Probst A.J."/>
            <person name="Thomas B.C."/>
            <person name="Singh A."/>
            <person name="Wilkins M.J."/>
            <person name="Karaoz U."/>
            <person name="Brodie E.L."/>
            <person name="Williams K.H."/>
            <person name="Hubbard S.S."/>
            <person name="Banfield J.F."/>
        </authorList>
    </citation>
    <scope>NUCLEOTIDE SEQUENCE [LARGE SCALE GENOMIC DNA]</scope>
</reference>
<dbReference type="Proteomes" id="UP000177230">
    <property type="component" value="Unassembled WGS sequence"/>
</dbReference>
<protein>
    <submittedName>
        <fullName evidence="2">Uncharacterized protein</fullName>
    </submittedName>
</protein>
<keyword evidence="1" id="KW-0812">Transmembrane</keyword>
<dbReference type="EMBL" id="MFFM01000009">
    <property type="protein sequence ID" value="OGF14040.1"/>
    <property type="molecule type" value="Genomic_DNA"/>
</dbReference>
<keyword evidence="1" id="KW-1133">Transmembrane helix</keyword>
<accession>A0A1F5RHZ9</accession>
<organism evidence="2 3">
    <name type="scientific">Candidatus Edwardsbacteria bacterium GWF2_54_11</name>
    <dbReference type="NCBI Taxonomy" id="1817851"/>
    <lineage>
        <taxon>Bacteria</taxon>
        <taxon>Candidatus Edwardsiibacteriota</taxon>
    </lineage>
</organism>
<name>A0A1F5RHZ9_9BACT</name>
<evidence type="ECO:0000256" key="1">
    <source>
        <dbReference type="SAM" id="Phobius"/>
    </source>
</evidence>
<gene>
    <name evidence="2" type="ORF">A2024_05765</name>
</gene>
<evidence type="ECO:0000313" key="2">
    <source>
        <dbReference type="EMBL" id="OGF14040.1"/>
    </source>
</evidence>
<evidence type="ECO:0000313" key="3">
    <source>
        <dbReference type="Proteomes" id="UP000177230"/>
    </source>
</evidence>
<comment type="caution">
    <text evidence="2">The sequence shown here is derived from an EMBL/GenBank/DDBJ whole genome shotgun (WGS) entry which is preliminary data.</text>
</comment>
<sequence>MNKYEQATNESRGSGVLPPWLCREIESQREYLLIVHSFYPQCIPVSNAEICARLYYLNKYCLIRREDMIIFKYIIVLLMLGQGLPVKDTAMRQYNQGLNYQQMQRLEYWRSLIYRSRNESGRA</sequence>
<feature type="transmembrane region" description="Helical" evidence="1">
    <location>
        <begin position="69"/>
        <end position="86"/>
    </location>
</feature>
<proteinExistence type="predicted"/>